<feature type="region of interest" description="Disordered" evidence="1">
    <location>
        <begin position="553"/>
        <end position="604"/>
    </location>
</feature>
<dbReference type="AlphaFoldDB" id="A0A0D0D2Q6"/>
<dbReference type="EMBL" id="KN825641">
    <property type="protein sequence ID" value="KIK82318.1"/>
    <property type="molecule type" value="Genomic_DNA"/>
</dbReference>
<dbReference type="GO" id="GO:0005829">
    <property type="term" value="C:cytosol"/>
    <property type="evidence" value="ECO:0007669"/>
    <property type="project" value="TreeGrafter"/>
</dbReference>
<feature type="region of interest" description="Disordered" evidence="1">
    <location>
        <begin position="619"/>
        <end position="639"/>
    </location>
</feature>
<dbReference type="InParanoid" id="A0A0D0D2Q6"/>
<dbReference type="HOGENOM" id="CLU_303505_0_0_1"/>
<dbReference type="GO" id="GO:0000209">
    <property type="term" value="P:protein polyubiquitination"/>
    <property type="evidence" value="ECO:0007669"/>
    <property type="project" value="TreeGrafter"/>
</dbReference>
<evidence type="ECO:0000256" key="1">
    <source>
        <dbReference type="SAM" id="MobiDB-lite"/>
    </source>
</evidence>
<dbReference type="GO" id="GO:0061630">
    <property type="term" value="F:ubiquitin protein ligase activity"/>
    <property type="evidence" value="ECO:0007669"/>
    <property type="project" value="TreeGrafter"/>
</dbReference>
<reference evidence="2 3" key="1">
    <citation type="submission" date="2014-04" db="EMBL/GenBank/DDBJ databases">
        <authorList>
            <consortium name="DOE Joint Genome Institute"/>
            <person name="Kuo A."/>
            <person name="Kohler A."/>
            <person name="Jargeat P."/>
            <person name="Nagy L.G."/>
            <person name="Floudas D."/>
            <person name="Copeland A."/>
            <person name="Barry K.W."/>
            <person name="Cichocki N."/>
            <person name="Veneault-Fourrey C."/>
            <person name="LaButti K."/>
            <person name="Lindquist E.A."/>
            <person name="Lipzen A."/>
            <person name="Lundell T."/>
            <person name="Morin E."/>
            <person name="Murat C."/>
            <person name="Sun H."/>
            <person name="Tunlid A."/>
            <person name="Henrissat B."/>
            <person name="Grigoriev I.V."/>
            <person name="Hibbett D.S."/>
            <person name="Martin F."/>
            <person name="Nordberg H.P."/>
            <person name="Cantor M.N."/>
            <person name="Hua S.X."/>
        </authorList>
    </citation>
    <scope>NUCLEOTIDE SEQUENCE [LARGE SCALE GENOMIC DNA]</scope>
    <source>
        <strain evidence="2 3">Ve08.2h10</strain>
    </source>
</reference>
<dbReference type="Proteomes" id="UP000054538">
    <property type="component" value="Unassembled WGS sequence"/>
</dbReference>
<dbReference type="STRING" id="930991.A0A0D0D2Q6"/>
<dbReference type="InterPro" id="IPR019193">
    <property type="entry name" value="UBQ-conj_enz_E2-bd_prot"/>
</dbReference>
<dbReference type="PANTHER" id="PTHR31531:SF2">
    <property type="entry name" value="E3 UBIQUITIN-PROTEIN LIGASE E3D"/>
    <property type="match status" value="1"/>
</dbReference>
<feature type="compositionally biased region" description="Polar residues" evidence="1">
    <location>
        <begin position="1"/>
        <end position="27"/>
    </location>
</feature>
<feature type="region of interest" description="Disordered" evidence="1">
    <location>
        <begin position="292"/>
        <end position="337"/>
    </location>
</feature>
<protein>
    <submittedName>
        <fullName evidence="2">Uncharacterized protein</fullName>
    </submittedName>
</protein>
<dbReference type="GO" id="GO:0031624">
    <property type="term" value="F:ubiquitin conjugating enzyme binding"/>
    <property type="evidence" value="ECO:0007669"/>
    <property type="project" value="TreeGrafter"/>
</dbReference>
<dbReference type="GO" id="GO:0006513">
    <property type="term" value="P:protein monoubiquitination"/>
    <property type="evidence" value="ECO:0007669"/>
    <property type="project" value="TreeGrafter"/>
</dbReference>
<accession>A0A0D0D2Q6</accession>
<dbReference type="OrthoDB" id="66510at2759"/>
<dbReference type="GO" id="GO:0043161">
    <property type="term" value="P:proteasome-mediated ubiquitin-dependent protein catabolic process"/>
    <property type="evidence" value="ECO:0007669"/>
    <property type="project" value="TreeGrafter"/>
</dbReference>
<dbReference type="PANTHER" id="PTHR31531">
    <property type="entry name" value="E3 UBIQUITIN-PROTEIN LIGASE E3D FAMILY MEMBER"/>
    <property type="match status" value="1"/>
</dbReference>
<sequence>MATLVRTRSTGQSPSQKTVGNDLQRNIPTPFPSERLIDLQNNDDDVLDELAAEPVEYNVHEDASATAMSDIQSSISVVQHSCLMTLTNLLSVSSSPTTSIREDVAQERASADGGDLGLTQMLAETPLASLVYTLRTHDGHHELSRDNDVHRQVEETNLLSELHELIDALAPSLDRRDAHLAQAIVALLFDLEKLPASIVSTAAQALSQAGSSPQTVEDHAESSLGSPYTIIGTLQRQLSSLQPSTTSGSSSGTRSTPFEAVQTALLWARIDEQLENVVSLCKERASFFSTSQSNMTSSASNRPSAQSCTRASWRTDSDDVRAPSLDGHLPPRYDSDYTYPEELPPSYAFEAYARASLEQSLSSAKLTSSQYPPEKVSTSTSAATLEGSITEAQSVCAAEKSPAMSTSTLDLDLVTHAIDRLYAVAPQLADQRVELRREKIIQMEKAKEGKGKARALPGASTVDLELDQMLDLLGRASAREIPDQSVVLDVRRRGRIRVDLEKQRNTYIEHLIHRSSVGRLHAQDAVLTTGRFASGPISSSALALLTSNGIDVNRNPDMGQSSDMKSEGTNFRDSKQSFPENPKTGFVPVLGPPSHKKSRSRSLSAPHLAWLRVRDRSGTASSAKDVGTGSVARTSSDTKIASSFSTTSKVARRFSGRFSGGSKSRPVSAGGEGINNGALDVTYVAEHHETLKHVLLFITLASPSGSFVGMPSAEVLPSTSSATSGDWLLLRHAGTPSPPLALPVPVVPGVKELLGRSGHWEVKASCPQLGAVPDESENPLLTASELSSLSPGSYICSSCSLPLVPTPPNQYRDLPSEHWEELVDAWMCHPEGQTLAKSGMNGGNDTEGGFGFWPGHNEALVGGSYVLFDGGSVATGNIKDVVGRERGDGTCLGRCLCGAILGRRHDRKRGDRSTARMYRLFKYAIRPISATSQIPRIPMSAFVLQDMLEHVQAHATYRFVLSDEEEERPRLLIWLFKPKIRISYMLPTPYLLPRSDSVNASKVLYKIVGPTKATTNIKDLLDKYPGFPQAEHLFYPMDVCRKLAALLKESTGSYPESMRTMTGLDVGWLRRT</sequence>
<dbReference type="GO" id="GO:0051865">
    <property type="term" value="P:protein autoubiquitination"/>
    <property type="evidence" value="ECO:0007669"/>
    <property type="project" value="TreeGrafter"/>
</dbReference>
<feature type="compositionally biased region" description="Low complexity" evidence="1">
    <location>
        <begin position="292"/>
        <end position="301"/>
    </location>
</feature>
<feature type="compositionally biased region" description="Polar residues" evidence="1">
    <location>
        <begin position="302"/>
        <end position="312"/>
    </location>
</feature>
<feature type="compositionally biased region" description="Basic and acidic residues" evidence="1">
    <location>
        <begin position="564"/>
        <end position="575"/>
    </location>
</feature>
<evidence type="ECO:0000313" key="3">
    <source>
        <dbReference type="Proteomes" id="UP000054538"/>
    </source>
</evidence>
<gene>
    <name evidence="2" type="ORF">PAXRUDRAFT_832273</name>
</gene>
<dbReference type="GO" id="GO:0030332">
    <property type="term" value="F:cyclin binding"/>
    <property type="evidence" value="ECO:0007669"/>
    <property type="project" value="TreeGrafter"/>
</dbReference>
<name>A0A0D0D2Q6_9AGAM</name>
<dbReference type="GO" id="GO:0000151">
    <property type="term" value="C:ubiquitin ligase complex"/>
    <property type="evidence" value="ECO:0007669"/>
    <property type="project" value="TreeGrafter"/>
</dbReference>
<keyword evidence="3" id="KW-1185">Reference proteome</keyword>
<reference evidence="3" key="2">
    <citation type="submission" date="2015-01" db="EMBL/GenBank/DDBJ databases">
        <title>Evolutionary Origins and Diversification of the Mycorrhizal Mutualists.</title>
        <authorList>
            <consortium name="DOE Joint Genome Institute"/>
            <consortium name="Mycorrhizal Genomics Consortium"/>
            <person name="Kohler A."/>
            <person name="Kuo A."/>
            <person name="Nagy L.G."/>
            <person name="Floudas D."/>
            <person name="Copeland A."/>
            <person name="Barry K.W."/>
            <person name="Cichocki N."/>
            <person name="Veneault-Fourrey C."/>
            <person name="LaButti K."/>
            <person name="Lindquist E.A."/>
            <person name="Lipzen A."/>
            <person name="Lundell T."/>
            <person name="Morin E."/>
            <person name="Murat C."/>
            <person name="Riley R."/>
            <person name="Ohm R."/>
            <person name="Sun H."/>
            <person name="Tunlid A."/>
            <person name="Henrissat B."/>
            <person name="Grigoriev I.V."/>
            <person name="Hibbett D.S."/>
            <person name="Martin F."/>
        </authorList>
    </citation>
    <scope>NUCLEOTIDE SEQUENCE [LARGE SCALE GENOMIC DNA]</scope>
    <source>
        <strain evidence="3">Ve08.2h10</strain>
    </source>
</reference>
<dbReference type="Pfam" id="PF09814">
    <property type="entry name" value="HECT_2"/>
    <property type="match status" value="1"/>
</dbReference>
<proteinExistence type="predicted"/>
<evidence type="ECO:0000313" key="2">
    <source>
        <dbReference type="EMBL" id="KIK82318.1"/>
    </source>
</evidence>
<feature type="region of interest" description="Disordered" evidence="1">
    <location>
        <begin position="1"/>
        <end position="31"/>
    </location>
</feature>
<organism evidence="2 3">
    <name type="scientific">Paxillus rubicundulus Ve08.2h10</name>
    <dbReference type="NCBI Taxonomy" id="930991"/>
    <lineage>
        <taxon>Eukaryota</taxon>
        <taxon>Fungi</taxon>
        <taxon>Dikarya</taxon>
        <taxon>Basidiomycota</taxon>
        <taxon>Agaricomycotina</taxon>
        <taxon>Agaricomycetes</taxon>
        <taxon>Agaricomycetidae</taxon>
        <taxon>Boletales</taxon>
        <taxon>Paxilineae</taxon>
        <taxon>Paxillaceae</taxon>
        <taxon>Paxillus</taxon>
    </lineage>
</organism>
<dbReference type="GO" id="GO:0005634">
    <property type="term" value="C:nucleus"/>
    <property type="evidence" value="ECO:0007669"/>
    <property type="project" value="TreeGrafter"/>
</dbReference>